<dbReference type="InterPro" id="IPR009057">
    <property type="entry name" value="Homeodomain-like_sf"/>
</dbReference>
<evidence type="ECO:0000256" key="2">
    <source>
        <dbReference type="ARBA" id="ARBA00018672"/>
    </source>
</evidence>
<reference evidence="13" key="2">
    <citation type="submission" date="2021-04" db="EMBL/GenBank/DDBJ databases">
        <authorList>
            <person name="Gilroy R."/>
        </authorList>
    </citation>
    <scope>NUCLEOTIDE SEQUENCE</scope>
    <source>
        <strain evidence="13">CHK198-12963</strain>
    </source>
</reference>
<dbReference type="GO" id="GO:0000160">
    <property type="term" value="P:phosphorelay signal transduction system"/>
    <property type="evidence" value="ECO:0007669"/>
    <property type="project" value="UniProtKB-KW"/>
</dbReference>
<dbReference type="SMART" id="SM00342">
    <property type="entry name" value="HTH_ARAC"/>
    <property type="match status" value="1"/>
</dbReference>
<dbReference type="GO" id="GO:0005737">
    <property type="term" value="C:cytoplasm"/>
    <property type="evidence" value="ECO:0007669"/>
    <property type="project" value="UniProtKB-SubCell"/>
</dbReference>
<evidence type="ECO:0000259" key="11">
    <source>
        <dbReference type="PROSITE" id="PS01124"/>
    </source>
</evidence>
<dbReference type="InterPro" id="IPR001789">
    <property type="entry name" value="Sig_transdc_resp-reg_receiver"/>
</dbReference>
<evidence type="ECO:0000313" key="13">
    <source>
        <dbReference type="EMBL" id="HJC66179.1"/>
    </source>
</evidence>
<keyword evidence="3" id="KW-0963">Cytoplasm</keyword>
<organism evidence="13 14">
    <name type="scientific">Candidatus Enterocloster excrementigallinarum</name>
    <dbReference type="NCBI Taxonomy" id="2838558"/>
    <lineage>
        <taxon>Bacteria</taxon>
        <taxon>Bacillati</taxon>
        <taxon>Bacillota</taxon>
        <taxon>Clostridia</taxon>
        <taxon>Lachnospirales</taxon>
        <taxon>Lachnospiraceae</taxon>
        <taxon>Enterocloster</taxon>
    </lineage>
</organism>
<evidence type="ECO:0000313" key="14">
    <source>
        <dbReference type="Proteomes" id="UP000823863"/>
    </source>
</evidence>
<evidence type="ECO:0000256" key="8">
    <source>
        <dbReference type="ARBA" id="ARBA00023163"/>
    </source>
</evidence>
<keyword evidence="6" id="KW-0805">Transcription regulation</keyword>
<keyword evidence="5" id="KW-0902">Two-component regulatory system</keyword>
<evidence type="ECO:0000256" key="10">
    <source>
        <dbReference type="PROSITE-ProRule" id="PRU00169"/>
    </source>
</evidence>
<dbReference type="CDD" id="cd17536">
    <property type="entry name" value="REC_YesN-like"/>
    <property type="match status" value="1"/>
</dbReference>
<feature type="domain" description="HTH araC/xylS-type" evidence="11">
    <location>
        <begin position="412"/>
        <end position="510"/>
    </location>
</feature>
<evidence type="ECO:0000256" key="1">
    <source>
        <dbReference type="ARBA" id="ARBA00004496"/>
    </source>
</evidence>
<dbReference type="AlphaFoldDB" id="A0A9D2PS85"/>
<comment type="caution">
    <text evidence="13">The sequence shown here is derived from an EMBL/GenBank/DDBJ whole genome shotgun (WGS) entry which is preliminary data.</text>
</comment>
<dbReference type="PROSITE" id="PS00041">
    <property type="entry name" value="HTH_ARAC_FAMILY_1"/>
    <property type="match status" value="1"/>
</dbReference>
<keyword evidence="4 10" id="KW-0597">Phosphoprotein</keyword>
<evidence type="ECO:0000256" key="5">
    <source>
        <dbReference type="ARBA" id="ARBA00023012"/>
    </source>
</evidence>
<comment type="function">
    <text evidence="9">May play the central regulatory role in sporulation. It may be an element of the effector pathway responsible for the activation of sporulation genes in response to nutritional stress. Spo0A may act in concert with spo0H (a sigma factor) to control the expression of some genes that are critical to the sporulation process.</text>
</comment>
<dbReference type="InterPro" id="IPR018062">
    <property type="entry name" value="HTH_AraC-typ_CS"/>
</dbReference>
<dbReference type="InterPro" id="IPR018060">
    <property type="entry name" value="HTH_AraC"/>
</dbReference>
<dbReference type="Pfam" id="PF00072">
    <property type="entry name" value="Response_reg"/>
    <property type="match status" value="1"/>
</dbReference>
<dbReference type="EMBL" id="DWWB01000027">
    <property type="protein sequence ID" value="HJC66179.1"/>
    <property type="molecule type" value="Genomic_DNA"/>
</dbReference>
<comment type="subcellular location">
    <subcellularLocation>
        <location evidence="1">Cytoplasm</location>
    </subcellularLocation>
</comment>
<dbReference type="PRINTS" id="PR00032">
    <property type="entry name" value="HTHARAC"/>
</dbReference>
<dbReference type="SMART" id="SM00448">
    <property type="entry name" value="REC"/>
    <property type="match status" value="1"/>
</dbReference>
<evidence type="ECO:0000259" key="12">
    <source>
        <dbReference type="PROSITE" id="PS50110"/>
    </source>
</evidence>
<keyword evidence="8" id="KW-0804">Transcription</keyword>
<sequence>MNVLIADDEQIVLEGLKYIIDWNALGFTICATAVNGEEALEKILALKPDLCLMDIKMPKKNGIEVVQAAVDQGYGGKFIILSGLSDFKMAQTAMRYGVDFYLTKPIDEEELEKSVRTVRELIEKEARATTSYSQYREKARDRILEDILLNQCDYRQLDLEELHLKANIYQVISYENYNQQYFYQTWNFAELMRVANQDNTTFDALELDGQRIILLKGDFAISKFENLLRHYKAGPQKGSPFDSIFLAYGQRVSRVEDIHLSYEDVVRLCARRFFCQENQHIVGFQELEDLPSDGQSQELPTAREYGARLSGYIQSRNMTLITETLKDLRDRLTASQKDILSIKHFLVDIYINIKQRLLQVYPNTELPVMANTSAIQLVEGKYYLYEIIAFLAEQADLLAHSVGYTSGQGVMDEVLHYIRHNYQENLKLETLAPLFGYNSSYLGKIFSRKMGVNFNSYVDQVRIEQSKRLLEDESLKVYEIAERIGYKNVDYFHKKFKKYTGTSPVEYRKQLFGEHG</sequence>
<dbReference type="Pfam" id="PF12833">
    <property type="entry name" value="HTH_18"/>
    <property type="match status" value="1"/>
</dbReference>
<feature type="modified residue" description="4-aspartylphosphate" evidence="10">
    <location>
        <position position="54"/>
    </location>
</feature>
<evidence type="ECO:0000256" key="9">
    <source>
        <dbReference type="ARBA" id="ARBA00024867"/>
    </source>
</evidence>
<dbReference type="InterPro" id="IPR020449">
    <property type="entry name" value="Tscrpt_reg_AraC-type_HTH"/>
</dbReference>
<dbReference type="SUPFAM" id="SSF46689">
    <property type="entry name" value="Homeodomain-like"/>
    <property type="match status" value="2"/>
</dbReference>
<accession>A0A9D2PS85</accession>
<evidence type="ECO:0000256" key="3">
    <source>
        <dbReference type="ARBA" id="ARBA00022490"/>
    </source>
</evidence>
<dbReference type="Gene3D" id="3.40.50.2300">
    <property type="match status" value="1"/>
</dbReference>
<reference evidence="13" key="1">
    <citation type="journal article" date="2021" name="PeerJ">
        <title>Extensive microbial diversity within the chicken gut microbiome revealed by metagenomics and culture.</title>
        <authorList>
            <person name="Gilroy R."/>
            <person name="Ravi A."/>
            <person name="Getino M."/>
            <person name="Pursley I."/>
            <person name="Horton D.L."/>
            <person name="Alikhan N.F."/>
            <person name="Baker D."/>
            <person name="Gharbi K."/>
            <person name="Hall N."/>
            <person name="Watson M."/>
            <person name="Adriaenssens E.M."/>
            <person name="Foster-Nyarko E."/>
            <person name="Jarju S."/>
            <person name="Secka A."/>
            <person name="Antonio M."/>
            <person name="Oren A."/>
            <person name="Chaudhuri R.R."/>
            <person name="La Ragione R."/>
            <person name="Hildebrand F."/>
            <person name="Pallen M.J."/>
        </authorList>
    </citation>
    <scope>NUCLEOTIDE SEQUENCE</scope>
    <source>
        <strain evidence="13">CHK198-12963</strain>
    </source>
</reference>
<name>A0A9D2PS85_9FIRM</name>
<gene>
    <name evidence="13" type="ORF">H9931_05585</name>
</gene>
<evidence type="ECO:0000256" key="7">
    <source>
        <dbReference type="ARBA" id="ARBA00023125"/>
    </source>
</evidence>
<dbReference type="GO" id="GO:0003700">
    <property type="term" value="F:DNA-binding transcription factor activity"/>
    <property type="evidence" value="ECO:0007669"/>
    <property type="project" value="InterPro"/>
</dbReference>
<dbReference type="InterPro" id="IPR011006">
    <property type="entry name" value="CheY-like_superfamily"/>
</dbReference>
<dbReference type="PANTHER" id="PTHR42713">
    <property type="entry name" value="HISTIDINE KINASE-RELATED"/>
    <property type="match status" value="1"/>
</dbReference>
<dbReference type="InterPro" id="IPR051552">
    <property type="entry name" value="HptR"/>
</dbReference>
<dbReference type="PANTHER" id="PTHR42713:SF3">
    <property type="entry name" value="TRANSCRIPTIONAL REGULATORY PROTEIN HPTR"/>
    <property type="match status" value="1"/>
</dbReference>
<evidence type="ECO:0000256" key="6">
    <source>
        <dbReference type="ARBA" id="ARBA00023015"/>
    </source>
</evidence>
<dbReference type="PROSITE" id="PS01124">
    <property type="entry name" value="HTH_ARAC_FAMILY_2"/>
    <property type="match status" value="1"/>
</dbReference>
<keyword evidence="7" id="KW-0238">DNA-binding</keyword>
<evidence type="ECO:0000256" key="4">
    <source>
        <dbReference type="ARBA" id="ARBA00022553"/>
    </source>
</evidence>
<dbReference type="SUPFAM" id="SSF52172">
    <property type="entry name" value="CheY-like"/>
    <property type="match status" value="1"/>
</dbReference>
<protein>
    <recommendedName>
        <fullName evidence="2">Stage 0 sporulation protein A homolog</fullName>
    </recommendedName>
</protein>
<dbReference type="PROSITE" id="PS50110">
    <property type="entry name" value="RESPONSE_REGULATORY"/>
    <property type="match status" value="1"/>
</dbReference>
<dbReference type="GO" id="GO:0043565">
    <property type="term" value="F:sequence-specific DNA binding"/>
    <property type="evidence" value="ECO:0007669"/>
    <property type="project" value="InterPro"/>
</dbReference>
<feature type="domain" description="Response regulatory" evidence="12">
    <location>
        <begin position="2"/>
        <end position="119"/>
    </location>
</feature>
<dbReference type="Proteomes" id="UP000823863">
    <property type="component" value="Unassembled WGS sequence"/>
</dbReference>
<dbReference type="Gene3D" id="1.10.10.60">
    <property type="entry name" value="Homeodomain-like"/>
    <property type="match status" value="2"/>
</dbReference>
<proteinExistence type="predicted"/>